<sequence>MFSLICAELILLLILKLWPVQVDSSTSYNDPFTDEVIYVERAIVTQQTNAPAAPPKPQIPVPVPNDEVIEEEIDFPEFDEVITNFDAMGEEGSSETGGEGKLVGSPEQSPRVFRIVEPTISDIAKRQNIKAEIIVTFLVGIDGKVEEAVVSEIRLFNGDSYEVVDQIGYGILEATLEAANKWRFTPARDNGERVKTYVQNSFKIGF</sequence>
<dbReference type="Gene3D" id="3.30.1150.10">
    <property type="match status" value="1"/>
</dbReference>
<evidence type="ECO:0000313" key="2">
    <source>
        <dbReference type="Proteomes" id="UP001597460"/>
    </source>
</evidence>
<keyword evidence="2" id="KW-1185">Reference proteome</keyword>
<gene>
    <name evidence="1" type="ORF">ACFSVN_06885</name>
</gene>
<comment type="caution">
    <text evidence="1">The sequence shown here is derived from an EMBL/GenBank/DDBJ whole genome shotgun (WGS) entry which is preliminary data.</text>
</comment>
<dbReference type="SUPFAM" id="SSF74653">
    <property type="entry name" value="TolA/TonB C-terminal domain"/>
    <property type="match status" value="1"/>
</dbReference>
<accession>A0ABW5JJB9</accession>
<protein>
    <submittedName>
        <fullName evidence="1">Energy transducer TonB</fullName>
    </submittedName>
</protein>
<organism evidence="1 2">
    <name type="scientific">Gracilimonas halophila</name>
    <dbReference type="NCBI Taxonomy" id="1834464"/>
    <lineage>
        <taxon>Bacteria</taxon>
        <taxon>Pseudomonadati</taxon>
        <taxon>Balneolota</taxon>
        <taxon>Balneolia</taxon>
        <taxon>Balneolales</taxon>
        <taxon>Balneolaceae</taxon>
        <taxon>Gracilimonas</taxon>
    </lineage>
</organism>
<name>A0ABW5JJB9_9BACT</name>
<dbReference type="RefSeq" id="WP_390300372.1">
    <property type="nucleotide sequence ID" value="NZ_JBHULI010000024.1"/>
</dbReference>
<dbReference type="EMBL" id="JBHULI010000024">
    <property type="protein sequence ID" value="MFD2532166.1"/>
    <property type="molecule type" value="Genomic_DNA"/>
</dbReference>
<dbReference type="Proteomes" id="UP001597460">
    <property type="component" value="Unassembled WGS sequence"/>
</dbReference>
<proteinExistence type="predicted"/>
<evidence type="ECO:0000313" key="1">
    <source>
        <dbReference type="EMBL" id="MFD2532166.1"/>
    </source>
</evidence>
<reference evidence="2" key="1">
    <citation type="journal article" date="2019" name="Int. J. Syst. Evol. Microbiol.">
        <title>The Global Catalogue of Microorganisms (GCM) 10K type strain sequencing project: providing services to taxonomists for standard genome sequencing and annotation.</title>
        <authorList>
            <consortium name="The Broad Institute Genomics Platform"/>
            <consortium name="The Broad Institute Genome Sequencing Center for Infectious Disease"/>
            <person name="Wu L."/>
            <person name="Ma J."/>
        </authorList>
    </citation>
    <scope>NUCLEOTIDE SEQUENCE [LARGE SCALE GENOMIC DNA]</scope>
    <source>
        <strain evidence="2">KCTC 52042</strain>
    </source>
</reference>